<feature type="compositionally biased region" description="Polar residues" evidence="1">
    <location>
        <begin position="24"/>
        <end position="35"/>
    </location>
</feature>
<proteinExistence type="predicted"/>
<reference evidence="3" key="1">
    <citation type="journal article" date="2011" name="Environ. Microbiol.">
        <title>Time-series analyses of Monterey Bay coastal microbial picoplankton using a 'genome proxy' microarray.</title>
        <authorList>
            <person name="Rich V.I."/>
            <person name="Pham V.D."/>
            <person name="Eppley J."/>
            <person name="Shi Y."/>
            <person name="DeLong E.F."/>
        </authorList>
    </citation>
    <scope>NUCLEOTIDE SEQUENCE</scope>
</reference>
<feature type="compositionally biased region" description="Basic and acidic residues" evidence="1">
    <location>
        <begin position="167"/>
        <end position="179"/>
    </location>
</feature>
<feature type="compositionally biased region" description="Low complexity" evidence="1">
    <location>
        <begin position="117"/>
        <end position="141"/>
    </location>
</feature>
<evidence type="ECO:0000256" key="1">
    <source>
        <dbReference type="SAM" id="MobiDB-lite"/>
    </source>
</evidence>
<name>E0XZH8_9PROT</name>
<dbReference type="InterPro" id="IPR025430">
    <property type="entry name" value="DUF4167"/>
</dbReference>
<evidence type="ECO:0000313" key="3">
    <source>
        <dbReference type="EMBL" id="ADI19819.1"/>
    </source>
</evidence>
<dbReference type="EMBL" id="GU474933">
    <property type="protein sequence ID" value="ADI19819.1"/>
    <property type="molecule type" value="Genomic_DNA"/>
</dbReference>
<protein>
    <recommendedName>
        <fullName evidence="2">DUF4167 domain-containing protein</fullName>
    </recommendedName>
</protein>
<feature type="domain" description="DUF4167" evidence="2">
    <location>
        <begin position="13"/>
        <end position="85"/>
    </location>
</feature>
<dbReference type="AlphaFoldDB" id="E0XZH8"/>
<feature type="compositionally biased region" description="Basic and acidic residues" evidence="1">
    <location>
        <begin position="92"/>
        <end position="102"/>
    </location>
</feature>
<accession>E0XZH8</accession>
<dbReference type="Pfam" id="PF13763">
    <property type="entry name" value="DUF4167"/>
    <property type="match status" value="1"/>
</dbReference>
<sequence>MRQNQAQNQKRSRGRGRRTGGYGQTNINRNTTFESNGPEGRLRGNAQQLYEKYTALANDANTAGERISAEACSQFADHYYRINQTIVMAAEQQRRTQDEQRASRRPVHASAEDASDDSSAGYSPAPDEQSSEASSSDEPSSNKMVSNEKPSGEKPPRKVAARTKPAKGPEDKDSSEAVA</sequence>
<evidence type="ECO:0000259" key="2">
    <source>
        <dbReference type="Pfam" id="PF13763"/>
    </source>
</evidence>
<feature type="region of interest" description="Disordered" evidence="1">
    <location>
        <begin position="1"/>
        <end position="44"/>
    </location>
</feature>
<feature type="region of interest" description="Disordered" evidence="1">
    <location>
        <begin position="90"/>
        <end position="179"/>
    </location>
</feature>
<organism evidence="3">
    <name type="scientific">uncultured alpha proteobacterium EB000_37G09</name>
    <dbReference type="NCBI Taxonomy" id="710792"/>
    <lineage>
        <taxon>Bacteria</taxon>
        <taxon>Pseudomonadati</taxon>
        <taxon>Pseudomonadota</taxon>
        <taxon>Alphaproteobacteria</taxon>
        <taxon>environmental samples</taxon>
    </lineage>
</organism>